<reference evidence="7 10" key="2">
    <citation type="journal article" date="2014" name="BMC Genomics">
        <title>An improved genome release (version Mt4.0) for the model legume Medicago truncatula.</title>
        <authorList>
            <person name="Tang H."/>
            <person name="Krishnakumar V."/>
            <person name="Bidwell S."/>
            <person name="Rosen B."/>
            <person name="Chan A."/>
            <person name="Zhou S."/>
            <person name="Gentzbittel L."/>
            <person name="Childs K.L."/>
            <person name="Yandell M."/>
            <person name="Gundlach H."/>
            <person name="Mayer K.F."/>
            <person name="Schwartz D.C."/>
            <person name="Town C.D."/>
        </authorList>
    </citation>
    <scope>GENOME REANNOTATION</scope>
    <source>
        <strain evidence="9 10">cv. Jemalong A17</strain>
    </source>
</reference>
<dbReference type="eggNOG" id="KOG3218">
    <property type="taxonomic scope" value="Eukaryota"/>
</dbReference>
<dbReference type="EMBL" id="CM001222">
    <property type="protein sequence ID" value="AES76852.1"/>
    <property type="molecule type" value="Genomic_DNA"/>
</dbReference>
<dbReference type="GO" id="GO:0005665">
    <property type="term" value="C:RNA polymerase II, core complex"/>
    <property type="evidence" value="ECO:0000318"/>
    <property type="project" value="GO_Central"/>
</dbReference>
<dbReference type="InterPro" id="IPR035913">
    <property type="entry name" value="RPB5-like_sf"/>
</dbReference>
<reference evidence="9" key="3">
    <citation type="submission" date="2015-04" db="UniProtKB">
        <authorList>
            <consortium name="EnsemblPlants"/>
        </authorList>
    </citation>
    <scope>IDENTIFICATION</scope>
    <source>
        <strain evidence="9">cv. Jemalong A17</strain>
    </source>
</reference>
<dbReference type="AlphaFoldDB" id="G7KPG3"/>
<dbReference type="HAMAP" id="MF_00025">
    <property type="entry name" value="RNApol_Rpo5_RPB5"/>
    <property type="match status" value="1"/>
</dbReference>
<keyword evidence="2" id="KW-0804">Transcription</keyword>
<dbReference type="Gene3D" id="3.40.1340.10">
    <property type="entry name" value="RNA polymerase, Rpb5, N-terminal domain"/>
    <property type="match status" value="1"/>
</dbReference>
<keyword evidence="8" id="KW-0808">Transferase</keyword>
<dbReference type="Proteomes" id="UP000265566">
    <property type="component" value="Chromosome 6"/>
</dbReference>
<proteinExistence type="inferred from homology"/>
<evidence type="ECO:0000259" key="5">
    <source>
        <dbReference type="Pfam" id="PF01191"/>
    </source>
</evidence>
<keyword evidence="7" id="KW-0240">DNA-directed RNA polymerase</keyword>
<evidence type="ECO:0000313" key="8">
    <source>
        <dbReference type="EMBL" id="RHN52940.1"/>
    </source>
</evidence>
<dbReference type="GO" id="GO:0005666">
    <property type="term" value="C:RNA polymerase III complex"/>
    <property type="evidence" value="ECO:0000318"/>
    <property type="project" value="GO_Central"/>
</dbReference>
<dbReference type="GO" id="GO:0003677">
    <property type="term" value="F:DNA binding"/>
    <property type="evidence" value="ECO:0007669"/>
    <property type="project" value="InterPro"/>
</dbReference>
<dbReference type="InterPro" id="IPR036710">
    <property type="entry name" value="RNA_pol_Rpb5_N_sf"/>
</dbReference>
<evidence type="ECO:0000313" key="7">
    <source>
        <dbReference type="EMBL" id="AES76852.1"/>
    </source>
</evidence>
<reference evidence="11" key="4">
    <citation type="journal article" date="2018" name="Nat. Plants">
        <title>Whole-genome landscape of Medicago truncatula symbiotic genes.</title>
        <authorList>
            <person name="Pecrix Y."/>
            <person name="Staton S.E."/>
            <person name="Sallet E."/>
            <person name="Lelandais-Briere C."/>
            <person name="Moreau S."/>
            <person name="Carrere S."/>
            <person name="Blein T."/>
            <person name="Jardinaud M.F."/>
            <person name="Latrasse D."/>
            <person name="Zouine M."/>
            <person name="Zahm M."/>
            <person name="Kreplak J."/>
            <person name="Mayjonade B."/>
            <person name="Satge C."/>
            <person name="Perez M."/>
            <person name="Cauet S."/>
            <person name="Marande W."/>
            <person name="Chantry-Darmon C."/>
            <person name="Lopez-Roques C."/>
            <person name="Bouchez O."/>
            <person name="Berard A."/>
            <person name="Debelle F."/>
            <person name="Munos S."/>
            <person name="Bendahmane A."/>
            <person name="Berges H."/>
            <person name="Niebel A."/>
            <person name="Buitink J."/>
            <person name="Frugier F."/>
            <person name="Benhamed M."/>
            <person name="Crespi M."/>
            <person name="Gouzy J."/>
            <person name="Gamas P."/>
        </authorList>
    </citation>
    <scope>NUCLEOTIDE SEQUENCE [LARGE SCALE GENOMIC DNA]</scope>
    <source>
        <strain evidence="11">cv. Jemalong A17</strain>
    </source>
</reference>
<comment type="subcellular location">
    <subcellularLocation>
        <location evidence="1">Nucleus</location>
    </subcellularLocation>
</comment>
<gene>
    <name evidence="9" type="primary">11437228</name>
    <name evidence="7" type="ordered locus">MTR_6g088010</name>
    <name evidence="8" type="ORF">MtrunA17_Chr6g0486061</name>
</gene>
<evidence type="ECO:0000256" key="1">
    <source>
        <dbReference type="ARBA" id="ARBA00004123"/>
    </source>
</evidence>
<keyword evidence="8" id="KW-0548">Nucleotidyltransferase</keyword>
<name>G7KPG3_MEDTR</name>
<dbReference type="EMBL" id="PSQE01000006">
    <property type="protein sequence ID" value="RHN52940.1"/>
    <property type="molecule type" value="Genomic_DNA"/>
</dbReference>
<reference evidence="7 10" key="1">
    <citation type="journal article" date="2011" name="Nature">
        <title>The Medicago genome provides insight into the evolution of rhizobial symbioses.</title>
        <authorList>
            <person name="Young N.D."/>
            <person name="Debelle F."/>
            <person name="Oldroyd G.E."/>
            <person name="Geurts R."/>
            <person name="Cannon S.B."/>
            <person name="Udvardi M.K."/>
            <person name="Benedito V.A."/>
            <person name="Mayer K.F."/>
            <person name="Gouzy J."/>
            <person name="Schoof H."/>
            <person name="Van de Peer Y."/>
            <person name="Proost S."/>
            <person name="Cook D.R."/>
            <person name="Meyers B.C."/>
            <person name="Spannagl M."/>
            <person name="Cheung F."/>
            <person name="De Mita S."/>
            <person name="Krishnakumar V."/>
            <person name="Gundlach H."/>
            <person name="Zhou S."/>
            <person name="Mudge J."/>
            <person name="Bharti A.K."/>
            <person name="Murray J.D."/>
            <person name="Naoumkina M.A."/>
            <person name="Rosen B."/>
            <person name="Silverstein K.A."/>
            <person name="Tang H."/>
            <person name="Rombauts S."/>
            <person name="Zhao P.X."/>
            <person name="Zhou P."/>
            <person name="Barbe V."/>
            <person name="Bardou P."/>
            <person name="Bechner M."/>
            <person name="Bellec A."/>
            <person name="Berger A."/>
            <person name="Berges H."/>
            <person name="Bidwell S."/>
            <person name="Bisseling T."/>
            <person name="Choisne N."/>
            <person name="Couloux A."/>
            <person name="Denny R."/>
            <person name="Deshpande S."/>
            <person name="Dai X."/>
            <person name="Doyle J.J."/>
            <person name="Dudez A.M."/>
            <person name="Farmer A.D."/>
            <person name="Fouteau S."/>
            <person name="Franken C."/>
            <person name="Gibelin C."/>
            <person name="Gish J."/>
            <person name="Goldstein S."/>
            <person name="Gonzalez A.J."/>
            <person name="Green P.J."/>
            <person name="Hallab A."/>
            <person name="Hartog M."/>
            <person name="Hua A."/>
            <person name="Humphray S.J."/>
            <person name="Jeong D.H."/>
            <person name="Jing Y."/>
            <person name="Jocker A."/>
            <person name="Kenton S.M."/>
            <person name="Kim D.J."/>
            <person name="Klee K."/>
            <person name="Lai H."/>
            <person name="Lang C."/>
            <person name="Lin S."/>
            <person name="Macmil S.L."/>
            <person name="Magdelenat G."/>
            <person name="Matthews L."/>
            <person name="McCorrison J."/>
            <person name="Monaghan E.L."/>
            <person name="Mun J.H."/>
            <person name="Najar F.Z."/>
            <person name="Nicholson C."/>
            <person name="Noirot C."/>
            <person name="O'Bleness M."/>
            <person name="Paule C.R."/>
            <person name="Poulain J."/>
            <person name="Prion F."/>
            <person name="Qin B."/>
            <person name="Qu C."/>
            <person name="Retzel E.F."/>
            <person name="Riddle C."/>
            <person name="Sallet E."/>
            <person name="Samain S."/>
            <person name="Samson N."/>
            <person name="Sanders I."/>
            <person name="Saurat O."/>
            <person name="Scarpelli C."/>
            <person name="Schiex T."/>
            <person name="Segurens B."/>
            <person name="Severin A.J."/>
            <person name="Sherrier D.J."/>
            <person name="Shi R."/>
            <person name="Sims S."/>
            <person name="Singer S.R."/>
            <person name="Sinharoy S."/>
            <person name="Sterck L."/>
            <person name="Viollet A."/>
            <person name="Wang B.B."/>
            <person name="Wang K."/>
            <person name="Wang M."/>
            <person name="Wang X."/>
            <person name="Warfsmann J."/>
            <person name="Weissenbach J."/>
            <person name="White D.D."/>
            <person name="White J.D."/>
            <person name="Wiley G.B."/>
            <person name="Wincker P."/>
            <person name="Xing Y."/>
            <person name="Yang L."/>
            <person name="Yao Z."/>
            <person name="Ying F."/>
            <person name="Zhai J."/>
            <person name="Zhou L."/>
            <person name="Zuber A."/>
            <person name="Denarie J."/>
            <person name="Dixon R.A."/>
            <person name="May G.D."/>
            <person name="Schwartz D.C."/>
            <person name="Rogers J."/>
            <person name="Quetier F."/>
            <person name="Town C.D."/>
            <person name="Roe B.A."/>
        </authorList>
    </citation>
    <scope>NUCLEOTIDE SEQUENCE [LARGE SCALE GENOMIC DNA]</scope>
    <source>
        <strain evidence="7">A17</strain>
        <strain evidence="9 10">cv. Jemalong A17</strain>
    </source>
</reference>
<feature type="domain" description="RNA polymerase Rpb5 N-terminal" evidence="6">
    <location>
        <begin position="5"/>
        <end position="90"/>
    </location>
</feature>
<protein>
    <submittedName>
        <fullName evidence="7">DNA-directed RNA polymerase II</fullName>
    </submittedName>
    <submittedName>
        <fullName evidence="8">Putative DNA-directed RNA polymerase</fullName>
        <ecNumber evidence="8">2.7.7.6</ecNumber>
    </submittedName>
</protein>
<reference evidence="8" key="5">
    <citation type="journal article" date="2018" name="Nat. Plants">
        <title>Whole-genome landscape of Medicago truncatula symbiotic genes.</title>
        <authorList>
            <person name="Pecrix Y."/>
            <person name="Gamas P."/>
            <person name="Carrere S."/>
        </authorList>
    </citation>
    <scope>NUCLEOTIDE SEQUENCE</scope>
    <source>
        <tissue evidence="8">Leaves</tissue>
    </source>
</reference>
<dbReference type="InterPro" id="IPR000783">
    <property type="entry name" value="RNA_pol_subH/Rpb5_C"/>
</dbReference>
<sequence>MVFSEEDITKLFRIQKTLLQMLSDRNYLVEETELTMSREDFIFKYGEHMKREQLEINKTHRNNPSEKICVFFSDDAKLGVKIVRGFITRMLQENVDSGILVCQTKLSHYARSAVTEMSSVGSKRLEVFLEDELLVNITKHERVPPHQVLTEAEKRALLKKYTVKDTQLPRILTSDPVARYYGLRRGQVVRIIRPSETAGTYITYRIAS</sequence>
<comment type="similarity">
    <text evidence="4">Belongs to the archaeal Rpo5/eukaryotic RPB5 RNA polymerase subunit family.</text>
</comment>
<dbReference type="GO" id="GO:0005736">
    <property type="term" value="C:RNA polymerase I complex"/>
    <property type="evidence" value="ECO:0000318"/>
    <property type="project" value="GO_Central"/>
</dbReference>
<dbReference type="OMA" id="MVGIKAC"/>
<dbReference type="OrthoDB" id="1359290at2759"/>
<dbReference type="GO" id="GO:0042797">
    <property type="term" value="P:tRNA transcription by RNA polymerase III"/>
    <property type="evidence" value="ECO:0000318"/>
    <property type="project" value="GO_Central"/>
</dbReference>
<dbReference type="FunFam" id="3.90.940.20:FF:000001">
    <property type="entry name" value="DNA-directed RNA polymerases I, II, and III subunit RPABC1"/>
    <property type="match status" value="1"/>
</dbReference>
<dbReference type="STRING" id="3880.G7KPG3"/>
<evidence type="ECO:0000313" key="10">
    <source>
        <dbReference type="Proteomes" id="UP000002051"/>
    </source>
</evidence>
<dbReference type="SUPFAM" id="SSF55287">
    <property type="entry name" value="RPB5-like RNA polymerase subunit"/>
    <property type="match status" value="1"/>
</dbReference>
<evidence type="ECO:0000313" key="11">
    <source>
        <dbReference type="Proteomes" id="UP000265566"/>
    </source>
</evidence>
<dbReference type="GO" id="GO:0006362">
    <property type="term" value="P:transcription elongation by RNA polymerase I"/>
    <property type="evidence" value="ECO:0000318"/>
    <property type="project" value="GO_Central"/>
</dbReference>
<evidence type="ECO:0000256" key="3">
    <source>
        <dbReference type="ARBA" id="ARBA00023242"/>
    </source>
</evidence>
<dbReference type="SUPFAM" id="SSF53036">
    <property type="entry name" value="Eukaryotic RPB5 N-terminal domain"/>
    <property type="match status" value="1"/>
</dbReference>
<dbReference type="Proteomes" id="UP000002051">
    <property type="component" value="Chromosome 6"/>
</dbReference>
<dbReference type="FunFam" id="3.40.1340.10:FF:000001">
    <property type="entry name" value="DNA-directed RNA polymerases I, II, and III subunit RPABC1"/>
    <property type="match status" value="1"/>
</dbReference>
<dbReference type="PANTHER" id="PTHR10535">
    <property type="entry name" value="DNA-DIRECTED RNA POLYMERASES I, II, AND III SUBUNIT RPABC1"/>
    <property type="match status" value="1"/>
</dbReference>
<evidence type="ECO:0000256" key="2">
    <source>
        <dbReference type="ARBA" id="ARBA00023163"/>
    </source>
</evidence>
<dbReference type="HOGENOM" id="CLU_058320_0_0_1"/>
<dbReference type="PANTHER" id="PTHR10535:SF0">
    <property type="entry name" value="DNA-DIRECTED RNA POLYMERASES I, II, AND III SUBUNIT RPABC1"/>
    <property type="match status" value="1"/>
</dbReference>
<dbReference type="Pfam" id="PF03871">
    <property type="entry name" value="RNA_pol_Rpb5_N"/>
    <property type="match status" value="1"/>
</dbReference>
<dbReference type="InterPro" id="IPR005571">
    <property type="entry name" value="RNA_pol_Rpb5_N"/>
</dbReference>
<dbReference type="KEGG" id="mtr:11437228"/>
<dbReference type="GO" id="GO:0006366">
    <property type="term" value="P:transcription by RNA polymerase II"/>
    <property type="evidence" value="ECO:0000318"/>
    <property type="project" value="GO_Central"/>
</dbReference>
<keyword evidence="10" id="KW-1185">Reference proteome</keyword>
<organism evidence="7 10">
    <name type="scientific">Medicago truncatula</name>
    <name type="common">Barrel medic</name>
    <name type="synonym">Medicago tribuloides</name>
    <dbReference type="NCBI Taxonomy" id="3880"/>
    <lineage>
        <taxon>Eukaryota</taxon>
        <taxon>Viridiplantae</taxon>
        <taxon>Streptophyta</taxon>
        <taxon>Embryophyta</taxon>
        <taxon>Tracheophyta</taxon>
        <taxon>Spermatophyta</taxon>
        <taxon>Magnoliopsida</taxon>
        <taxon>eudicotyledons</taxon>
        <taxon>Gunneridae</taxon>
        <taxon>Pentapetalae</taxon>
        <taxon>rosids</taxon>
        <taxon>fabids</taxon>
        <taxon>Fabales</taxon>
        <taxon>Fabaceae</taxon>
        <taxon>Papilionoideae</taxon>
        <taxon>50 kb inversion clade</taxon>
        <taxon>NPAAA clade</taxon>
        <taxon>Hologalegina</taxon>
        <taxon>IRL clade</taxon>
        <taxon>Trifolieae</taxon>
        <taxon>Medicago</taxon>
    </lineage>
</organism>
<feature type="domain" description="RNA polymerase subunit H/Rpb5 C-terminal" evidence="5">
    <location>
        <begin position="135"/>
        <end position="206"/>
    </location>
</feature>
<evidence type="ECO:0000313" key="9">
    <source>
        <dbReference type="EnsemblPlants" id="AES76852"/>
    </source>
</evidence>
<evidence type="ECO:0000259" key="6">
    <source>
        <dbReference type="Pfam" id="PF03871"/>
    </source>
</evidence>
<dbReference type="InterPro" id="IPR014381">
    <property type="entry name" value="Arch_Rpo5/euc_Rpb5"/>
</dbReference>
<accession>G7KPG3</accession>
<dbReference type="Pfam" id="PF01191">
    <property type="entry name" value="RNA_pol_Rpb5_C"/>
    <property type="match status" value="1"/>
</dbReference>
<dbReference type="EC" id="2.7.7.6" evidence="8"/>
<dbReference type="Gene3D" id="3.90.940.20">
    <property type="entry name" value="RPB5-like RNA polymerase subunit"/>
    <property type="match status" value="1"/>
</dbReference>
<evidence type="ECO:0000256" key="4">
    <source>
        <dbReference type="ARBA" id="ARBA00025765"/>
    </source>
</evidence>
<dbReference type="PaxDb" id="3880-AES76852"/>
<dbReference type="EnsemblPlants" id="AES76852">
    <property type="protein sequence ID" value="AES76852"/>
    <property type="gene ID" value="MTR_6g088010"/>
</dbReference>
<dbReference type="Gramene" id="rna37682">
    <property type="protein sequence ID" value="RHN52940.1"/>
    <property type="gene ID" value="gene37682"/>
</dbReference>
<keyword evidence="3" id="KW-0539">Nucleus</keyword>
<dbReference type="PIRSF" id="PIRSF000747">
    <property type="entry name" value="RPB5"/>
    <property type="match status" value="1"/>
</dbReference>
<dbReference type="GO" id="GO:0003899">
    <property type="term" value="F:DNA-directed RNA polymerase activity"/>
    <property type="evidence" value="ECO:0007669"/>
    <property type="project" value="UniProtKB-EC"/>
</dbReference>